<dbReference type="InterPro" id="IPR036388">
    <property type="entry name" value="WH-like_DNA-bd_sf"/>
</dbReference>
<dbReference type="GO" id="GO:0003677">
    <property type="term" value="F:DNA binding"/>
    <property type="evidence" value="ECO:0007669"/>
    <property type="project" value="UniProtKB-KW"/>
</dbReference>
<reference evidence="6" key="1">
    <citation type="submission" date="2017-01" db="EMBL/GenBank/DDBJ databases">
        <authorList>
            <person name="Varghese N."/>
            <person name="Submissions S."/>
        </authorList>
    </citation>
    <scope>NUCLEOTIDE SEQUENCE [LARGE SCALE GENOMIC DNA]</scope>
    <source>
        <strain evidence="6">DSM 15366</strain>
    </source>
</reference>
<dbReference type="Proteomes" id="UP000186953">
    <property type="component" value="Unassembled WGS sequence"/>
</dbReference>
<dbReference type="InterPro" id="IPR036390">
    <property type="entry name" value="WH_DNA-bd_sf"/>
</dbReference>
<dbReference type="InterPro" id="IPR002577">
    <property type="entry name" value="HTH_HxlR"/>
</dbReference>
<evidence type="ECO:0000259" key="4">
    <source>
        <dbReference type="PROSITE" id="PS51118"/>
    </source>
</evidence>
<dbReference type="PANTHER" id="PTHR33204">
    <property type="entry name" value="TRANSCRIPTIONAL REGULATOR, MARR FAMILY"/>
    <property type="match status" value="1"/>
</dbReference>
<dbReference type="SUPFAM" id="SSF46785">
    <property type="entry name" value="Winged helix' DNA-binding domain"/>
    <property type="match status" value="1"/>
</dbReference>
<sequence>MAKQNKDIQALDYCMDMIGGNWKPIILYHIHKGTNRFNKLFAEIEGINRQMLSKQLKSLERTGVLDRTLYGEIPPRVEYTLTPLGKSLLPVVQAMARWGQKQITVNVEATKVKEAPESTQNQQLPLF</sequence>
<name>A0A1N6TPB9_9FLAO</name>
<keyword evidence="1" id="KW-0805">Transcription regulation</keyword>
<dbReference type="PANTHER" id="PTHR33204:SF29">
    <property type="entry name" value="TRANSCRIPTIONAL REGULATOR"/>
    <property type="match status" value="1"/>
</dbReference>
<dbReference type="Pfam" id="PF01638">
    <property type="entry name" value="HxlR"/>
    <property type="match status" value="1"/>
</dbReference>
<evidence type="ECO:0000313" key="6">
    <source>
        <dbReference type="Proteomes" id="UP000186953"/>
    </source>
</evidence>
<gene>
    <name evidence="5" type="ORF">SAMN05421797_10235</name>
</gene>
<accession>A0A1N6TPB9</accession>
<keyword evidence="6" id="KW-1185">Reference proteome</keyword>
<dbReference type="AlphaFoldDB" id="A0A1N6TPB9"/>
<evidence type="ECO:0000313" key="5">
    <source>
        <dbReference type="EMBL" id="SIQ54926.1"/>
    </source>
</evidence>
<evidence type="ECO:0000256" key="3">
    <source>
        <dbReference type="ARBA" id="ARBA00023163"/>
    </source>
</evidence>
<dbReference type="OrthoDB" id="9797599at2"/>
<proteinExistence type="predicted"/>
<feature type="domain" description="HTH hxlR-type" evidence="4">
    <location>
        <begin position="9"/>
        <end position="107"/>
    </location>
</feature>
<keyword evidence="3" id="KW-0804">Transcription</keyword>
<dbReference type="PROSITE" id="PS51118">
    <property type="entry name" value="HTH_HXLR"/>
    <property type="match status" value="1"/>
</dbReference>
<organism evidence="5 6">
    <name type="scientific">Maribacter ulvicola</name>
    <dbReference type="NCBI Taxonomy" id="228959"/>
    <lineage>
        <taxon>Bacteria</taxon>
        <taxon>Pseudomonadati</taxon>
        <taxon>Bacteroidota</taxon>
        <taxon>Flavobacteriia</taxon>
        <taxon>Flavobacteriales</taxon>
        <taxon>Flavobacteriaceae</taxon>
        <taxon>Maribacter</taxon>
    </lineage>
</organism>
<keyword evidence="2" id="KW-0238">DNA-binding</keyword>
<dbReference type="EMBL" id="FTMA01000002">
    <property type="protein sequence ID" value="SIQ54926.1"/>
    <property type="molecule type" value="Genomic_DNA"/>
</dbReference>
<evidence type="ECO:0000256" key="1">
    <source>
        <dbReference type="ARBA" id="ARBA00023015"/>
    </source>
</evidence>
<dbReference type="Gene3D" id="1.10.10.10">
    <property type="entry name" value="Winged helix-like DNA-binding domain superfamily/Winged helix DNA-binding domain"/>
    <property type="match status" value="1"/>
</dbReference>
<evidence type="ECO:0000256" key="2">
    <source>
        <dbReference type="ARBA" id="ARBA00023125"/>
    </source>
</evidence>
<protein>
    <submittedName>
        <fullName evidence="5">Transcriptional regulator, HxlR family</fullName>
    </submittedName>
</protein>
<dbReference type="RefSeq" id="WP_076548037.1">
    <property type="nucleotide sequence ID" value="NZ_FTMA01000002.1"/>
</dbReference>